<name>A0A4R3J1V3_9RHOB</name>
<dbReference type="AlphaFoldDB" id="A0A4R3J1V3"/>
<comment type="caution">
    <text evidence="1">The sequence shown here is derived from an EMBL/GenBank/DDBJ whole genome shotgun (WGS) entry which is preliminary data.</text>
</comment>
<keyword evidence="2" id="KW-1185">Reference proteome</keyword>
<sequence>MIPVPLFQFEILCAVYGEPLARTMWHPRPRGWL</sequence>
<evidence type="ECO:0000313" key="2">
    <source>
        <dbReference type="Proteomes" id="UP000295696"/>
    </source>
</evidence>
<dbReference type="Proteomes" id="UP000295696">
    <property type="component" value="Unassembled WGS sequence"/>
</dbReference>
<accession>A0A4R3J1V3</accession>
<gene>
    <name evidence="1" type="ORF">EDD52_11972</name>
</gene>
<reference evidence="1 2" key="1">
    <citation type="submission" date="2019-03" db="EMBL/GenBank/DDBJ databases">
        <title>Genomic Encyclopedia of Type Strains, Phase IV (KMG-IV): sequencing the most valuable type-strain genomes for metagenomic binning, comparative biology and taxonomic classification.</title>
        <authorList>
            <person name="Goeker M."/>
        </authorList>
    </citation>
    <scope>NUCLEOTIDE SEQUENCE [LARGE SCALE GENOMIC DNA]</scope>
    <source>
        <strain evidence="1 2">DSM 104836</strain>
    </source>
</reference>
<organism evidence="1 2">
    <name type="scientific">Primorskyibacter sedentarius</name>
    <dbReference type="NCBI Taxonomy" id="745311"/>
    <lineage>
        <taxon>Bacteria</taxon>
        <taxon>Pseudomonadati</taxon>
        <taxon>Pseudomonadota</taxon>
        <taxon>Alphaproteobacteria</taxon>
        <taxon>Rhodobacterales</taxon>
        <taxon>Roseobacteraceae</taxon>
        <taxon>Primorskyibacter</taxon>
    </lineage>
</organism>
<dbReference type="EMBL" id="SLZU01000019">
    <property type="protein sequence ID" value="TCS59769.1"/>
    <property type="molecule type" value="Genomic_DNA"/>
</dbReference>
<protein>
    <submittedName>
        <fullName evidence="1">Uncharacterized protein</fullName>
    </submittedName>
</protein>
<evidence type="ECO:0000313" key="1">
    <source>
        <dbReference type="EMBL" id="TCS59769.1"/>
    </source>
</evidence>
<proteinExistence type="predicted"/>